<keyword evidence="2" id="KW-1185">Reference proteome</keyword>
<evidence type="ECO:0000313" key="1">
    <source>
        <dbReference type="EMBL" id="KNZ49187.1"/>
    </source>
</evidence>
<dbReference type="OrthoDB" id="2016913at2759"/>
<comment type="caution">
    <text evidence="1">The sequence shown here is derived from an EMBL/GenBank/DDBJ whole genome shotgun (WGS) entry which is preliminary data.</text>
</comment>
<dbReference type="VEuPathDB" id="FungiDB:VP01_515g3"/>
<sequence>MWLLHVIQDGIPLEENNTLPLVFSSKTLGRIPNGHTAYHTFSMTQRHLLNFDWSASIPAIVSQWLNHCPSHLLCSLNFVAPLYQEGRKFLLDGVAPLTELISARQTFMTEVVLLQPNEDNKVFQAVSSSDGSSFNPTGSCSTATFPSMSGFSHCVLTSMGS</sequence>
<organism evidence="1 2">
    <name type="scientific">Puccinia sorghi</name>
    <dbReference type="NCBI Taxonomy" id="27349"/>
    <lineage>
        <taxon>Eukaryota</taxon>
        <taxon>Fungi</taxon>
        <taxon>Dikarya</taxon>
        <taxon>Basidiomycota</taxon>
        <taxon>Pucciniomycotina</taxon>
        <taxon>Pucciniomycetes</taxon>
        <taxon>Pucciniales</taxon>
        <taxon>Pucciniaceae</taxon>
        <taxon>Puccinia</taxon>
    </lineage>
</organism>
<dbReference type="AlphaFoldDB" id="A0A0L6ULN0"/>
<name>A0A0L6ULN0_9BASI</name>
<dbReference type="EMBL" id="LAVV01010342">
    <property type="protein sequence ID" value="KNZ49187.1"/>
    <property type="molecule type" value="Genomic_DNA"/>
</dbReference>
<reference evidence="1 2" key="1">
    <citation type="submission" date="2015-08" db="EMBL/GenBank/DDBJ databases">
        <title>Next Generation Sequencing and Analysis of the Genome of Puccinia sorghi L Schw, the Causal Agent of Maize Common Rust.</title>
        <authorList>
            <person name="Rochi L."/>
            <person name="Burguener G."/>
            <person name="Darino M."/>
            <person name="Turjanski A."/>
            <person name="Kreff E."/>
            <person name="Dieguez M.J."/>
            <person name="Sacco F."/>
        </authorList>
    </citation>
    <scope>NUCLEOTIDE SEQUENCE [LARGE SCALE GENOMIC DNA]</scope>
    <source>
        <strain evidence="1 2">RO10H11247</strain>
    </source>
</reference>
<dbReference type="Proteomes" id="UP000037035">
    <property type="component" value="Unassembled WGS sequence"/>
</dbReference>
<protein>
    <submittedName>
        <fullName evidence="1">Uncharacterized protein</fullName>
    </submittedName>
</protein>
<accession>A0A0L6ULN0</accession>
<proteinExistence type="predicted"/>
<dbReference type="STRING" id="27349.A0A0L6ULN0"/>
<gene>
    <name evidence="1" type="ORF">VP01_515g3</name>
</gene>
<evidence type="ECO:0000313" key="2">
    <source>
        <dbReference type="Proteomes" id="UP000037035"/>
    </source>
</evidence>